<keyword evidence="2" id="KW-1133">Transmembrane helix</keyword>
<evidence type="ECO:0000313" key="4">
    <source>
        <dbReference type="EMBL" id="RXK47766.1"/>
    </source>
</evidence>
<dbReference type="InterPro" id="IPR027417">
    <property type="entry name" value="P-loop_NTPase"/>
</dbReference>
<dbReference type="EMBL" id="RDFA01000005">
    <property type="protein sequence ID" value="RXK47766.1"/>
    <property type="molecule type" value="Genomic_DNA"/>
</dbReference>
<feature type="transmembrane region" description="Helical" evidence="2">
    <location>
        <begin position="122"/>
        <end position="142"/>
    </location>
</feature>
<dbReference type="PANTHER" id="PTHR23077">
    <property type="entry name" value="AAA-FAMILY ATPASE"/>
    <property type="match status" value="1"/>
</dbReference>
<proteinExistence type="predicted"/>
<dbReference type="SUPFAM" id="SSF52540">
    <property type="entry name" value="P-loop containing nucleoside triphosphate hydrolases"/>
    <property type="match status" value="1"/>
</dbReference>
<feature type="compositionally biased region" description="Basic and acidic residues" evidence="1">
    <location>
        <begin position="233"/>
        <end position="244"/>
    </location>
</feature>
<dbReference type="GO" id="GO:0016887">
    <property type="term" value="F:ATP hydrolysis activity"/>
    <property type="evidence" value="ECO:0007669"/>
    <property type="project" value="InterPro"/>
</dbReference>
<keyword evidence="4" id="KW-0547">Nucleotide-binding</keyword>
<organism evidence="4 5">
    <name type="scientific">Halorientalis pallida</name>
    <dbReference type="NCBI Taxonomy" id="2479928"/>
    <lineage>
        <taxon>Archaea</taxon>
        <taxon>Methanobacteriati</taxon>
        <taxon>Methanobacteriota</taxon>
        <taxon>Stenosarchaea group</taxon>
        <taxon>Halobacteria</taxon>
        <taxon>Halobacteriales</taxon>
        <taxon>Haloarculaceae</taxon>
        <taxon>Halorientalis</taxon>
    </lineage>
</organism>
<feature type="transmembrane region" description="Helical" evidence="2">
    <location>
        <begin position="91"/>
        <end position="110"/>
    </location>
</feature>
<gene>
    <name evidence="4" type="ORF">EAF64_14025</name>
</gene>
<keyword evidence="4" id="KW-0067">ATP-binding</keyword>
<dbReference type="GO" id="GO:0005524">
    <property type="term" value="F:ATP binding"/>
    <property type="evidence" value="ECO:0007669"/>
    <property type="project" value="UniProtKB-KW"/>
</dbReference>
<keyword evidence="2" id="KW-0472">Membrane</keyword>
<feature type="compositionally biased region" description="Low complexity" evidence="1">
    <location>
        <begin position="201"/>
        <end position="222"/>
    </location>
</feature>
<accession>A0A498KSY8</accession>
<evidence type="ECO:0000259" key="3">
    <source>
        <dbReference type="SMART" id="SM00382"/>
    </source>
</evidence>
<evidence type="ECO:0000313" key="5">
    <source>
        <dbReference type="Proteomes" id="UP000289691"/>
    </source>
</evidence>
<dbReference type="Proteomes" id="UP000289691">
    <property type="component" value="Unassembled WGS sequence"/>
</dbReference>
<keyword evidence="2" id="KW-0812">Transmembrane</keyword>
<dbReference type="InterPro" id="IPR050168">
    <property type="entry name" value="AAA_ATPase_domain"/>
</dbReference>
<dbReference type="Gene3D" id="1.10.8.60">
    <property type="match status" value="1"/>
</dbReference>
<evidence type="ECO:0000256" key="1">
    <source>
        <dbReference type="SAM" id="MobiDB-lite"/>
    </source>
</evidence>
<dbReference type="AlphaFoldDB" id="A0A498KSY8"/>
<comment type="caution">
    <text evidence="4">The sequence shown here is derived from an EMBL/GenBank/DDBJ whole genome shotgun (WGS) entry which is preliminary data.</text>
</comment>
<dbReference type="Pfam" id="PF00004">
    <property type="entry name" value="AAA"/>
    <property type="match status" value="1"/>
</dbReference>
<feature type="transmembrane region" description="Helical" evidence="2">
    <location>
        <begin position="12"/>
        <end position="30"/>
    </location>
</feature>
<feature type="domain" description="AAA+ ATPase" evidence="3">
    <location>
        <begin position="300"/>
        <end position="435"/>
    </location>
</feature>
<protein>
    <submittedName>
        <fullName evidence="4">ATP-binding protein</fullName>
    </submittedName>
</protein>
<keyword evidence="5" id="KW-1185">Reference proteome</keyword>
<reference evidence="4 5" key="1">
    <citation type="submission" date="2019-01" db="EMBL/GenBank/DDBJ databases">
        <title>Halorientalis sp. F13-25 a new haloarchaeum isolated from hypersaline water.</title>
        <authorList>
            <person name="Ana D.-V."/>
            <person name="Cristina S.-P."/>
            <person name="Antonio V."/>
        </authorList>
    </citation>
    <scope>NUCLEOTIDE SEQUENCE [LARGE SCALE GENOMIC DNA]</scope>
    <source>
        <strain evidence="4 5">F13-25</strain>
    </source>
</reference>
<evidence type="ECO:0000256" key="2">
    <source>
        <dbReference type="SAM" id="Phobius"/>
    </source>
</evidence>
<dbReference type="InterPro" id="IPR003593">
    <property type="entry name" value="AAA+_ATPase"/>
</dbReference>
<sequence length="506" mass="56018">MISAIPVTLDELLGLVWFIICFCVLTFIWAQGGKDSWRLDQCLSLSIPSTAKDFSDRLVKLTKFVGVYAISYPMAGLLISGAESIWMEGSVIIETMVILSALFAILAFNLNEASEVWNPFHVSVLTSLLALITLIGGVYAGIDSLPVIGQLSHEKILQLSYYPGGVMWLIAAYPPGFLQRSQTAETVQDKERVPASSGVETSSNRTESSSTRTTESTQATQSPQMHDGGFENPHPDESTATHEQKTQMIPENLEFDWQEPPETTFDDVGGYESVKEELREDVVSPYVNDSAGYDRFGVTPDQGVLFHGPPGTGKTLFARALANALQRPYVELSQSQLTSKWINEGPDLVNRLFEEAQQLEGVVFIDEAESLLGSRDDGLSTNREDAKTTNTFLNKLSQDDQQFFVVLTTNRKEQMDEAVLRPGRIDKHVEIPLPDAEARFQILRTQLEDVPTALRDSELREMVEELEAVSGADLEQLVADARRSAAKENADALKCEHFDLSVITET</sequence>
<dbReference type="SMART" id="SM00382">
    <property type="entry name" value="AAA"/>
    <property type="match status" value="1"/>
</dbReference>
<dbReference type="Gene3D" id="3.40.50.300">
    <property type="entry name" value="P-loop containing nucleotide triphosphate hydrolases"/>
    <property type="match status" value="1"/>
</dbReference>
<feature type="transmembrane region" description="Helical" evidence="2">
    <location>
        <begin position="61"/>
        <end position="79"/>
    </location>
</feature>
<name>A0A498KSY8_9EURY</name>
<dbReference type="InterPro" id="IPR003959">
    <property type="entry name" value="ATPase_AAA_core"/>
</dbReference>
<feature type="region of interest" description="Disordered" evidence="1">
    <location>
        <begin position="183"/>
        <end position="244"/>
    </location>
</feature>